<evidence type="ECO:0000256" key="3">
    <source>
        <dbReference type="ARBA" id="ARBA00023229"/>
    </source>
</evidence>
<dbReference type="AlphaFoldDB" id="A0A2K8N5C1"/>
<feature type="site" description="Positions MEP for the nucleophilic attack" evidence="4">
    <location>
        <position position="152"/>
    </location>
</feature>
<keyword evidence="3 4" id="KW-0414">Isoprene biosynthesis</keyword>
<feature type="site" description="Transition state stabilizer" evidence="4">
    <location>
        <position position="22"/>
    </location>
</feature>
<comment type="catalytic activity">
    <reaction evidence="4">
        <text>2-C-methyl-D-erythritol 4-phosphate + CTP + H(+) = 4-CDP-2-C-methyl-D-erythritol + diphosphate</text>
        <dbReference type="Rhea" id="RHEA:13429"/>
        <dbReference type="ChEBI" id="CHEBI:15378"/>
        <dbReference type="ChEBI" id="CHEBI:33019"/>
        <dbReference type="ChEBI" id="CHEBI:37563"/>
        <dbReference type="ChEBI" id="CHEBI:57823"/>
        <dbReference type="ChEBI" id="CHEBI:58262"/>
        <dbReference type="EC" id="2.7.7.60"/>
    </reaction>
</comment>
<dbReference type="EC" id="2.7.7.60" evidence="4"/>
<dbReference type="UniPathway" id="UPA00056">
    <property type="reaction ID" value="UER00093"/>
</dbReference>
<dbReference type="RefSeq" id="WP_100666530.1">
    <property type="nucleotide sequence ID" value="NZ_CP024955.1"/>
</dbReference>
<gene>
    <name evidence="4 5" type="primary">ispD</name>
    <name evidence="5" type="ORF">CVV65_00665</name>
</gene>
<keyword evidence="2 4" id="KW-0548">Nucleotidyltransferase</keyword>
<sequence length="226" mass="24775">MNVTAIIVAAGRGRRMGAAEKKQFLLLGQKPIFLHAVERISHVPAIRDIVVVTAAEDIVRTSHLMERAHIPVPTRITAGGPERQESVYQGILAAGDSSHLLVHDGARPLVQQDDVRRLLAALHDHPAAILAAPVKDTVKWVENGRAERTLPREKLWLSQTPQAFSSDLLRLAHERARAEHWSATDDASLVEQLGIPVHIVTGSPFNFKITTPEDLTLAEALLEKGI</sequence>
<dbReference type="InterPro" id="IPR001228">
    <property type="entry name" value="IspD"/>
</dbReference>
<feature type="site" description="Transition state stabilizer" evidence="4">
    <location>
        <position position="15"/>
    </location>
</feature>
<comment type="function">
    <text evidence="4">Catalyzes the formation of 4-diphosphocytidyl-2-C-methyl-D-erythritol from CTP and 2-C-methyl-D-erythritol 4-phosphate (MEP).</text>
</comment>
<name>A0A2K8N5C1_9BACL</name>
<dbReference type="Gene3D" id="3.90.550.10">
    <property type="entry name" value="Spore Coat Polysaccharide Biosynthesis Protein SpsA, Chain A"/>
    <property type="match status" value="1"/>
</dbReference>
<feature type="site" description="Positions MEP for the nucleophilic attack" evidence="4">
    <location>
        <position position="208"/>
    </location>
</feature>
<dbReference type="HAMAP" id="MF_00108">
    <property type="entry name" value="IspD"/>
    <property type="match status" value="1"/>
</dbReference>
<dbReference type="Pfam" id="PF01128">
    <property type="entry name" value="IspD"/>
    <property type="match status" value="1"/>
</dbReference>
<dbReference type="EMBL" id="CP024955">
    <property type="protein sequence ID" value="ATY83672.1"/>
    <property type="molecule type" value="Genomic_DNA"/>
</dbReference>
<dbReference type="Proteomes" id="UP000231932">
    <property type="component" value="Chromosome"/>
</dbReference>
<dbReference type="GO" id="GO:0019288">
    <property type="term" value="P:isopentenyl diphosphate biosynthetic process, methylerythritol 4-phosphate pathway"/>
    <property type="evidence" value="ECO:0007669"/>
    <property type="project" value="UniProtKB-UniRule"/>
</dbReference>
<evidence type="ECO:0000256" key="4">
    <source>
        <dbReference type="HAMAP-Rule" id="MF_00108"/>
    </source>
</evidence>
<dbReference type="InterPro" id="IPR029044">
    <property type="entry name" value="Nucleotide-diphossugar_trans"/>
</dbReference>
<reference evidence="6" key="1">
    <citation type="submission" date="2017-11" db="EMBL/GenBank/DDBJ databases">
        <title>Complete Genome Sequence of Kyrpidia sp. Strain EA-1, a thermophilic, hydrogen-oxidizing Bacterium, isolated from the Azores.</title>
        <authorList>
            <person name="Reiner J.E."/>
            <person name="Lapp C.J."/>
            <person name="Bunk B."/>
            <person name="Gescher J."/>
        </authorList>
    </citation>
    <scope>NUCLEOTIDE SEQUENCE [LARGE SCALE GENOMIC DNA]</scope>
    <source>
        <strain evidence="6">EA-1</strain>
    </source>
</reference>
<dbReference type="SUPFAM" id="SSF53448">
    <property type="entry name" value="Nucleotide-diphospho-sugar transferases"/>
    <property type="match status" value="1"/>
</dbReference>
<dbReference type="KEGG" id="kyr:CVV65_00665"/>
<comment type="similarity">
    <text evidence="4">Belongs to the IspD/TarI cytidylyltransferase family. IspD subfamily.</text>
</comment>
<evidence type="ECO:0000313" key="6">
    <source>
        <dbReference type="Proteomes" id="UP000231932"/>
    </source>
</evidence>
<accession>A0A2K8N5C1</accession>
<dbReference type="InterPro" id="IPR034683">
    <property type="entry name" value="IspD/TarI"/>
</dbReference>
<dbReference type="NCBIfam" id="TIGR00453">
    <property type="entry name" value="ispD"/>
    <property type="match status" value="1"/>
</dbReference>
<dbReference type="FunFam" id="3.90.550.10:FF:000003">
    <property type="entry name" value="2-C-methyl-D-erythritol 4-phosphate cytidylyltransferase"/>
    <property type="match status" value="1"/>
</dbReference>
<comment type="pathway">
    <text evidence="4">Isoprenoid biosynthesis; isopentenyl diphosphate biosynthesis via DXP pathway; isopentenyl diphosphate from 1-deoxy-D-xylulose 5-phosphate: step 2/6.</text>
</comment>
<dbReference type="OrthoDB" id="9806837at2"/>
<keyword evidence="6" id="KW-1185">Reference proteome</keyword>
<evidence type="ECO:0000313" key="5">
    <source>
        <dbReference type="EMBL" id="ATY83672.1"/>
    </source>
</evidence>
<evidence type="ECO:0000256" key="1">
    <source>
        <dbReference type="ARBA" id="ARBA00022679"/>
    </source>
</evidence>
<dbReference type="InterPro" id="IPR050088">
    <property type="entry name" value="IspD/TarI_cytidylyltransf_bact"/>
</dbReference>
<dbReference type="GO" id="GO:0050518">
    <property type="term" value="F:2-C-methyl-D-erythritol 4-phosphate cytidylyltransferase activity"/>
    <property type="evidence" value="ECO:0007669"/>
    <property type="project" value="UniProtKB-UniRule"/>
</dbReference>
<dbReference type="PANTHER" id="PTHR32125">
    <property type="entry name" value="2-C-METHYL-D-ERYTHRITOL 4-PHOSPHATE CYTIDYLYLTRANSFERASE, CHLOROPLASTIC"/>
    <property type="match status" value="1"/>
</dbReference>
<dbReference type="PANTHER" id="PTHR32125:SF4">
    <property type="entry name" value="2-C-METHYL-D-ERYTHRITOL 4-PHOSPHATE CYTIDYLYLTRANSFERASE, CHLOROPLASTIC"/>
    <property type="match status" value="1"/>
</dbReference>
<evidence type="ECO:0000256" key="2">
    <source>
        <dbReference type="ARBA" id="ARBA00022695"/>
    </source>
</evidence>
<dbReference type="CDD" id="cd02516">
    <property type="entry name" value="CDP-ME_synthetase"/>
    <property type="match status" value="1"/>
</dbReference>
<protein>
    <recommendedName>
        <fullName evidence="4">2-C-methyl-D-erythritol 4-phosphate cytidylyltransferase</fullName>
        <ecNumber evidence="4">2.7.7.60</ecNumber>
    </recommendedName>
    <alternativeName>
        <fullName evidence="4">4-diphosphocytidyl-2C-methyl-D-erythritol synthase</fullName>
    </alternativeName>
    <alternativeName>
        <fullName evidence="4">MEP cytidylyltransferase</fullName>
        <shortName evidence="4">MCT</shortName>
    </alternativeName>
</protein>
<proteinExistence type="inferred from homology"/>
<keyword evidence="1 4" id="KW-0808">Transferase</keyword>
<organism evidence="5 6">
    <name type="scientific">Kyrpidia spormannii</name>
    <dbReference type="NCBI Taxonomy" id="2055160"/>
    <lineage>
        <taxon>Bacteria</taxon>
        <taxon>Bacillati</taxon>
        <taxon>Bacillota</taxon>
        <taxon>Bacilli</taxon>
        <taxon>Bacillales</taxon>
        <taxon>Alicyclobacillaceae</taxon>
        <taxon>Kyrpidia</taxon>
    </lineage>
</organism>